<proteinExistence type="predicted"/>
<gene>
    <name evidence="2" type="ORF">DIATSA_LOCUS6648</name>
</gene>
<name>A0A9N9R2R5_9NEOP</name>
<dbReference type="Pfam" id="PF21788">
    <property type="entry name" value="TNP-like_GBD"/>
    <property type="match status" value="1"/>
</dbReference>
<dbReference type="AlphaFoldDB" id="A0A9N9R2R5"/>
<protein>
    <recommendedName>
        <fullName evidence="1">Transposable element P transposase-like GTP-binding insertion domain-containing protein</fullName>
    </recommendedName>
</protein>
<sequence length="291" mass="33418">MHENGTHGLRGEKQQEHLCDRRPQICSTARPSLLQNHHEWKLWNHRKVLDHKPIKMSLCTHSQNLKFPERFKAWVTLVGGKLETEGKSSRGILEELPVAPNEENSQLSRSSGLFPTMTEESLYSSKYGNQSHDKLQSSQMSSSVDSQYIPYVEDIIREHNYSSCSRSKRTHLHKLLIYQKVYAADKCYGELRLLNKLTEEHIDPEKNNKMRVKLATQVFSHSIAVVAEHLTARGDLQEECRQLVNITLLIDDLFDSLNINTLNIPNGKIYKGPVKRISPITSYGLEQENFA</sequence>
<dbReference type="InterPro" id="IPR048366">
    <property type="entry name" value="TNP-like_GBD"/>
</dbReference>
<reference evidence="2" key="1">
    <citation type="submission" date="2021-12" db="EMBL/GenBank/DDBJ databases">
        <authorList>
            <person name="King R."/>
        </authorList>
    </citation>
    <scope>NUCLEOTIDE SEQUENCE</scope>
</reference>
<reference evidence="2" key="2">
    <citation type="submission" date="2022-10" db="EMBL/GenBank/DDBJ databases">
        <authorList>
            <consortium name="ENA_rothamsted_submissions"/>
            <consortium name="culmorum"/>
            <person name="King R."/>
        </authorList>
    </citation>
    <scope>NUCLEOTIDE SEQUENCE</scope>
</reference>
<evidence type="ECO:0000313" key="3">
    <source>
        <dbReference type="Proteomes" id="UP001153714"/>
    </source>
</evidence>
<accession>A0A9N9R2R5</accession>
<evidence type="ECO:0000313" key="2">
    <source>
        <dbReference type="EMBL" id="CAG9788865.1"/>
    </source>
</evidence>
<evidence type="ECO:0000259" key="1">
    <source>
        <dbReference type="Pfam" id="PF21788"/>
    </source>
</evidence>
<feature type="domain" description="Transposable element P transposase-like GTP-binding insertion" evidence="1">
    <location>
        <begin position="190"/>
        <end position="261"/>
    </location>
</feature>
<dbReference type="Proteomes" id="UP001153714">
    <property type="component" value="Chromosome 2"/>
</dbReference>
<dbReference type="EMBL" id="OU893333">
    <property type="protein sequence ID" value="CAG9788865.1"/>
    <property type="molecule type" value="Genomic_DNA"/>
</dbReference>
<organism evidence="2 3">
    <name type="scientific">Diatraea saccharalis</name>
    <name type="common">sugarcane borer</name>
    <dbReference type="NCBI Taxonomy" id="40085"/>
    <lineage>
        <taxon>Eukaryota</taxon>
        <taxon>Metazoa</taxon>
        <taxon>Ecdysozoa</taxon>
        <taxon>Arthropoda</taxon>
        <taxon>Hexapoda</taxon>
        <taxon>Insecta</taxon>
        <taxon>Pterygota</taxon>
        <taxon>Neoptera</taxon>
        <taxon>Endopterygota</taxon>
        <taxon>Lepidoptera</taxon>
        <taxon>Glossata</taxon>
        <taxon>Ditrysia</taxon>
        <taxon>Pyraloidea</taxon>
        <taxon>Crambidae</taxon>
        <taxon>Crambinae</taxon>
        <taxon>Diatraea</taxon>
    </lineage>
</organism>
<keyword evidence="3" id="KW-1185">Reference proteome</keyword>
<dbReference type="OrthoDB" id="8120989at2759"/>